<dbReference type="PROSITE" id="PS00893">
    <property type="entry name" value="NUDIX_BOX"/>
    <property type="match status" value="1"/>
</dbReference>
<dbReference type="InterPro" id="IPR015797">
    <property type="entry name" value="NUDIX_hydrolase-like_dom_sf"/>
</dbReference>
<evidence type="ECO:0000256" key="2">
    <source>
        <dbReference type="SAM" id="SignalP"/>
    </source>
</evidence>
<dbReference type="RefSeq" id="WP_386406097.1">
    <property type="nucleotide sequence ID" value="NZ_JBHSPT010000114.1"/>
</dbReference>
<keyword evidence="1 4" id="KW-0378">Hydrolase</keyword>
<evidence type="ECO:0000256" key="1">
    <source>
        <dbReference type="ARBA" id="ARBA00022801"/>
    </source>
</evidence>
<comment type="caution">
    <text evidence="4">The sequence shown here is derived from an EMBL/GenBank/DDBJ whole genome shotgun (WGS) entry which is preliminary data.</text>
</comment>
<reference evidence="5" key="1">
    <citation type="journal article" date="2019" name="Int. J. Syst. Evol. Microbiol.">
        <title>The Global Catalogue of Microorganisms (GCM) 10K type strain sequencing project: providing services to taxonomists for standard genome sequencing and annotation.</title>
        <authorList>
            <consortium name="The Broad Institute Genomics Platform"/>
            <consortium name="The Broad Institute Genome Sequencing Center for Infectious Disease"/>
            <person name="Wu L."/>
            <person name="Ma J."/>
        </authorList>
    </citation>
    <scope>NUCLEOTIDE SEQUENCE [LARGE SCALE GENOMIC DNA]</scope>
    <source>
        <strain evidence="5">JCM 12763</strain>
    </source>
</reference>
<name>A0ABW1MAD8_9ACTN</name>
<accession>A0ABW1MAD8</accession>
<dbReference type="Pfam" id="PF00293">
    <property type="entry name" value="NUDIX"/>
    <property type="match status" value="1"/>
</dbReference>
<dbReference type="Proteomes" id="UP001596242">
    <property type="component" value="Unassembled WGS sequence"/>
</dbReference>
<evidence type="ECO:0000313" key="5">
    <source>
        <dbReference type="Proteomes" id="UP001596242"/>
    </source>
</evidence>
<feature type="domain" description="Nudix hydrolase" evidence="3">
    <location>
        <begin position="14"/>
        <end position="129"/>
    </location>
</feature>
<keyword evidence="5" id="KW-1185">Reference proteome</keyword>
<keyword evidence="2" id="KW-0732">Signal</keyword>
<protein>
    <submittedName>
        <fullName evidence="4">NUDIX hydrolase</fullName>
        <ecNumber evidence="4">3.6.-.-</ecNumber>
    </submittedName>
</protein>
<dbReference type="SUPFAM" id="SSF55811">
    <property type="entry name" value="Nudix"/>
    <property type="match status" value="1"/>
</dbReference>
<evidence type="ECO:0000259" key="3">
    <source>
        <dbReference type="PROSITE" id="PS51462"/>
    </source>
</evidence>
<dbReference type="GO" id="GO:0016787">
    <property type="term" value="F:hydrolase activity"/>
    <property type="evidence" value="ECO:0007669"/>
    <property type="project" value="UniProtKB-KW"/>
</dbReference>
<organism evidence="4 5">
    <name type="scientific">Streptomyces pratens</name>
    <dbReference type="NCBI Taxonomy" id="887456"/>
    <lineage>
        <taxon>Bacteria</taxon>
        <taxon>Bacillati</taxon>
        <taxon>Actinomycetota</taxon>
        <taxon>Actinomycetes</taxon>
        <taxon>Kitasatosporales</taxon>
        <taxon>Streptomycetaceae</taxon>
        <taxon>Streptomyces</taxon>
    </lineage>
</organism>
<proteinExistence type="predicted"/>
<dbReference type="InterPro" id="IPR020084">
    <property type="entry name" value="NUDIX_hydrolase_CS"/>
</dbReference>
<dbReference type="PROSITE" id="PS51462">
    <property type="entry name" value="NUDIX"/>
    <property type="match status" value="1"/>
</dbReference>
<sequence length="129" mass="14374">MRRHKFIVCRTVTPLSSAVSASILVPVVQVRQAVVEDQPASACSVRARVPARPLGEHLFLPGGRREEGESPLECARRELREEAGFSARQWRSLDSHTITPVSTARVRLFEARCLTPGRRNSPRPRPIPS</sequence>
<dbReference type="EMBL" id="JBHSPT010000114">
    <property type="protein sequence ID" value="MFC6060290.1"/>
    <property type="molecule type" value="Genomic_DNA"/>
</dbReference>
<dbReference type="EC" id="3.6.-.-" evidence="4"/>
<evidence type="ECO:0000313" key="4">
    <source>
        <dbReference type="EMBL" id="MFC6060290.1"/>
    </source>
</evidence>
<feature type="signal peptide" evidence="2">
    <location>
        <begin position="1"/>
        <end position="21"/>
    </location>
</feature>
<dbReference type="CDD" id="cd03424">
    <property type="entry name" value="NUDIX_ADPRase_Nudt5_UGPPase_Nudt14"/>
    <property type="match status" value="1"/>
</dbReference>
<dbReference type="InterPro" id="IPR000086">
    <property type="entry name" value="NUDIX_hydrolase_dom"/>
</dbReference>
<dbReference type="Gene3D" id="3.90.79.10">
    <property type="entry name" value="Nucleoside Triphosphate Pyrophosphohydrolase"/>
    <property type="match status" value="1"/>
</dbReference>
<feature type="chain" id="PRO_5047107781" evidence="2">
    <location>
        <begin position="22"/>
        <end position="129"/>
    </location>
</feature>
<gene>
    <name evidence="4" type="ORF">ACFP50_34290</name>
</gene>